<evidence type="ECO:0000313" key="1">
    <source>
        <dbReference type="EMBL" id="KAI9914647.1"/>
    </source>
</evidence>
<dbReference type="Proteomes" id="UP001163321">
    <property type="component" value="Chromosome 3"/>
</dbReference>
<sequence>MVTGVVLELTFMGNSDDEGVTFQSNALDVVGSWLLSGNADDDEKADKKSVHTQRRPVTLYRPSSASAPSLTRPNAAANANGTLTEQERVMKRKILKNPRKKYSEEAEHAEMEALKQQDEEQDEEEQQLVRLKTQTKNDKKRQRTVQDELLEKLRQEMAKKKAKNQKRRLQLQRKKKQQQREIRMELPRPINVNTK</sequence>
<gene>
    <name evidence="1" type="ORF">PsorP6_007478</name>
</gene>
<comment type="caution">
    <text evidence="1">The sequence shown here is derived from an EMBL/GenBank/DDBJ whole genome shotgun (WGS) entry which is preliminary data.</text>
</comment>
<organism evidence="1 2">
    <name type="scientific">Peronosclerospora sorghi</name>
    <dbReference type="NCBI Taxonomy" id="230839"/>
    <lineage>
        <taxon>Eukaryota</taxon>
        <taxon>Sar</taxon>
        <taxon>Stramenopiles</taxon>
        <taxon>Oomycota</taxon>
        <taxon>Peronosporomycetes</taxon>
        <taxon>Peronosporales</taxon>
        <taxon>Peronosporaceae</taxon>
        <taxon>Peronosclerospora</taxon>
    </lineage>
</organism>
<name>A0ACC0W7C5_9STRA</name>
<evidence type="ECO:0000313" key="2">
    <source>
        <dbReference type="Proteomes" id="UP001163321"/>
    </source>
</evidence>
<proteinExistence type="predicted"/>
<accession>A0ACC0W7C5</accession>
<keyword evidence="2" id="KW-1185">Reference proteome</keyword>
<reference evidence="1 2" key="1">
    <citation type="journal article" date="2022" name="bioRxiv">
        <title>The genome of the oomycete Peronosclerospora sorghi, a cosmopolitan pathogen of maize and sorghum, is inflated with dispersed pseudogenes.</title>
        <authorList>
            <person name="Fletcher K."/>
            <person name="Martin F."/>
            <person name="Isakeit T."/>
            <person name="Cavanaugh K."/>
            <person name="Magill C."/>
            <person name="Michelmore R."/>
        </authorList>
    </citation>
    <scope>NUCLEOTIDE SEQUENCE [LARGE SCALE GENOMIC DNA]</scope>
    <source>
        <strain evidence="1">P6</strain>
    </source>
</reference>
<dbReference type="EMBL" id="CM047582">
    <property type="protein sequence ID" value="KAI9914647.1"/>
    <property type="molecule type" value="Genomic_DNA"/>
</dbReference>
<protein>
    <submittedName>
        <fullName evidence="1">Uncharacterized protein</fullName>
    </submittedName>
</protein>